<gene>
    <name evidence="1" type="ORF">GOBAR_AA32591</name>
</gene>
<dbReference type="OrthoDB" id="10371812at2759"/>
<evidence type="ECO:0000313" key="1">
    <source>
        <dbReference type="EMBL" id="PPR88102.1"/>
    </source>
</evidence>
<proteinExistence type="predicted"/>
<dbReference type="AlphaFoldDB" id="A0A2P5WAH5"/>
<organism evidence="1 2">
    <name type="scientific">Gossypium barbadense</name>
    <name type="common">Sea Island cotton</name>
    <name type="synonym">Hibiscus barbadensis</name>
    <dbReference type="NCBI Taxonomy" id="3634"/>
    <lineage>
        <taxon>Eukaryota</taxon>
        <taxon>Viridiplantae</taxon>
        <taxon>Streptophyta</taxon>
        <taxon>Embryophyta</taxon>
        <taxon>Tracheophyta</taxon>
        <taxon>Spermatophyta</taxon>
        <taxon>Magnoliopsida</taxon>
        <taxon>eudicotyledons</taxon>
        <taxon>Gunneridae</taxon>
        <taxon>Pentapetalae</taxon>
        <taxon>rosids</taxon>
        <taxon>malvids</taxon>
        <taxon>Malvales</taxon>
        <taxon>Malvaceae</taxon>
        <taxon>Malvoideae</taxon>
        <taxon>Gossypium</taxon>
    </lineage>
</organism>
<accession>A0A2P5WAH5</accession>
<sequence length="97" mass="10912">MTNYNDPGTVQFRLDRLVCQLSVPEFGTALGLYTKEFKEENDLHALNRHICRSPSRCWDTLVPCGATYNPSHSKASALPPSLKYLHAILAHTITGRR</sequence>
<protein>
    <submittedName>
        <fullName evidence="1">Uncharacterized protein</fullName>
    </submittedName>
</protein>
<name>A0A2P5WAH5_GOSBA</name>
<evidence type="ECO:0000313" key="2">
    <source>
        <dbReference type="Proteomes" id="UP000239757"/>
    </source>
</evidence>
<reference evidence="1 2" key="1">
    <citation type="submission" date="2015-01" db="EMBL/GenBank/DDBJ databases">
        <title>Genome of allotetraploid Gossypium barbadense reveals genomic plasticity and fiber elongation in cotton evolution.</title>
        <authorList>
            <person name="Chen X."/>
            <person name="Liu X."/>
            <person name="Zhao B."/>
            <person name="Zheng H."/>
            <person name="Hu Y."/>
            <person name="Lu G."/>
            <person name="Yang C."/>
            <person name="Chen J."/>
            <person name="Shan C."/>
            <person name="Zhang L."/>
            <person name="Zhou Y."/>
            <person name="Wang L."/>
            <person name="Guo W."/>
            <person name="Bai Y."/>
            <person name="Ruan J."/>
            <person name="Shangguan X."/>
            <person name="Mao Y."/>
            <person name="Jiang J."/>
            <person name="Zhu Y."/>
            <person name="Lei J."/>
            <person name="Kang H."/>
            <person name="Chen S."/>
            <person name="He X."/>
            <person name="Wang R."/>
            <person name="Wang Y."/>
            <person name="Chen J."/>
            <person name="Wang L."/>
            <person name="Yu S."/>
            <person name="Wang B."/>
            <person name="Wei J."/>
            <person name="Song S."/>
            <person name="Lu X."/>
            <person name="Gao Z."/>
            <person name="Gu W."/>
            <person name="Deng X."/>
            <person name="Ma D."/>
            <person name="Wang S."/>
            <person name="Liang W."/>
            <person name="Fang L."/>
            <person name="Cai C."/>
            <person name="Zhu X."/>
            <person name="Zhou B."/>
            <person name="Zhang Y."/>
            <person name="Chen Z."/>
            <person name="Xu S."/>
            <person name="Zhu R."/>
            <person name="Wang S."/>
            <person name="Zhang T."/>
            <person name="Zhao G."/>
        </authorList>
    </citation>
    <scope>NUCLEOTIDE SEQUENCE [LARGE SCALE GENOMIC DNA]</scope>
    <source>
        <strain evidence="2">cv. Xinhai21</strain>
        <tissue evidence="1">Leaf</tissue>
    </source>
</reference>
<dbReference type="Proteomes" id="UP000239757">
    <property type="component" value="Unassembled WGS sequence"/>
</dbReference>
<dbReference type="EMBL" id="KZ668373">
    <property type="protein sequence ID" value="PPR88102.1"/>
    <property type="molecule type" value="Genomic_DNA"/>
</dbReference>